<feature type="compositionally biased region" description="Polar residues" evidence="1">
    <location>
        <begin position="1"/>
        <end position="11"/>
    </location>
</feature>
<dbReference type="EMBL" id="CAJOBC010013124">
    <property type="protein sequence ID" value="CAF4014613.1"/>
    <property type="molecule type" value="Genomic_DNA"/>
</dbReference>
<evidence type="ECO:0000256" key="1">
    <source>
        <dbReference type="SAM" id="MobiDB-lite"/>
    </source>
</evidence>
<dbReference type="Proteomes" id="UP000681722">
    <property type="component" value="Unassembled WGS sequence"/>
</dbReference>
<gene>
    <name evidence="2" type="ORF">GPM918_LOCUS25972</name>
    <name evidence="3" type="ORF">SRO942_LOCUS26038</name>
</gene>
<evidence type="ECO:0000313" key="2">
    <source>
        <dbReference type="EMBL" id="CAF1247667.1"/>
    </source>
</evidence>
<keyword evidence="4" id="KW-1185">Reference proteome</keyword>
<evidence type="ECO:0000313" key="3">
    <source>
        <dbReference type="EMBL" id="CAF4014613.1"/>
    </source>
</evidence>
<comment type="caution">
    <text evidence="2">The sequence shown here is derived from an EMBL/GenBank/DDBJ whole genome shotgun (WGS) entry which is preliminary data.</text>
</comment>
<reference evidence="2" key="1">
    <citation type="submission" date="2021-02" db="EMBL/GenBank/DDBJ databases">
        <authorList>
            <person name="Nowell W R."/>
        </authorList>
    </citation>
    <scope>NUCLEOTIDE SEQUENCE</scope>
</reference>
<evidence type="ECO:0008006" key="5">
    <source>
        <dbReference type="Google" id="ProtNLM"/>
    </source>
</evidence>
<sequence>MKSMATNPGAASTTVDDDSSDGGSTISDDNFDDESTVDLQPCENSSDQGSDKEEDANGVGDLSSADDSSESDDGDSLVLDMQDIGVLMTKCRKMINMIRKSSILNDTLLNLAKDSVAVGLTPDMKVLPHKAHSHKITTKTKLSFSWSPTFKKYITGITIKCNAAIVFLLYESISRDLKGINVTGGLGGGYDATGLIDSRSYSSSSYGTGAGGVDAAFQFADINRDETLSHGEFRNFVGNNL</sequence>
<evidence type="ECO:0000313" key="4">
    <source>
        <dbReference type="Proteomes" id="UP000663829"/>
    </source>
</evidence>
<protein>
    <recommendedName>
        <fullName evidence="5">EF-hand domain-containing protein</fullName>
    </recommendedName>
</protein>
<dbReference type="Proteomes" id="UP000663829">
    <property type="component" value="Unassembled WGS sequence"/>
</dbReference>
<proteinExistence type="predicted"/>
<feature type="region of interest" description="Disordered" evidence="1">
    <location>
        <begin position="1"/>
        <end position="76"/>
    </location>
</feature>
<name>A0A814ZN30_9BILA</name>
<dbReference type="EMBL" id="CAJNOQ010010281">
    <property type="protein sequence ID" value="CAF1247667.1"/>
    <property type="molecule type" value="Genomic_DNA"/>
</dbReference>
<accession>A0A814ZN30</accession>
<dbReference type="AlphaFoldDB" id="A0A814ZN30"/>
<organism evidence="2 4">
    <name type="scientific">Didymodactylos carnosus</name>
    <dbReference type="NCBI Taxonomy" id="1234261"/>
    <lineage>
        <taxon>Eukaryota</taxon>
        <taxon>Metazoa</taxon>
        <taxon>Spiralia</taxon>
        <taxon>Gnathifera</taxon>
        <taxon>Rotifera</taxon>
        <taxon>Eurotatoria</taxon>
        <taxon>Bdelloidea</taxon>
        <taxon>Philodinida</taxon>
        <taxon>Philodinidae</taxon>
        <taxon>Didymodactylos</taxon>
    </lineage>
</organism>